<dbReference type="AlphaFoldDB" id="A0A1M5XD30"/>
<evidence type="ECO:0000256" key="7">
    <source>
        <dbReference type="ARBA" id="ARBA00035652"/>
    </source>
</evidence>
<dbReference type="InterPro" id="IPR000515">
    <property type="entry name" value="MetI-like"/>
</dbReference>
<dbReference type="FunFam" id="1.10.3720.10:FF:000001">
    <property type="entry name" value="Glycine betaine ABC transporter, permease"/>
    <property type="match status" value="1"/>
</dbReference>
<feature type="transmembrane region" description="Helical" evidence="8">
    <location>
        <begin position="329"/>
        <end position="350"/>
    </location>
</feature>
<evidence type="ECO:0000256" key="1">
    <source>
        <dbReference type="ARBA" id="ARBA00004651"/>
    </source>
</evidence>
<feature type="domain" description="ABC transmembrane type-1" evidence="10">
    <location>
        <begin position="295"/>
        <end position="478"/>
    </location>
</feature>
<dbReference type="PANTHER" id="PTHR30177:SF4">
    <property type="entry name" value="OSMOPROTECTANT IMPORT PERMEASE PROTEIN OSMW"/>
    <property type="match status" value="1"/>
</dbReference>
<evidence type="ECO:0000256" key="8">
    <source>
        <dbReference type="RuleBase" id="RU363032"/>
    </source>
</evidence>
<feature type="transmembrane region" description="Helical" evidence="8">
    <location>
        <begin position="404"/>
        <end position="435"/>
    </location>
</feature>
<evidence type="ECO:0000313" key="11">
    <source>
        <dbReference type="EMBL" id="SHH97468.1"/>
    </source>
</evidence>
<dbReference type="Gene3D" id="3.40.190.120">
    <property type="entry name" value="Osmoprotection protein (prox), domain 2"/>
    <property type="match status" value="1"/>
</dbReference>
<dbReference type="PANTHER" id="PTHR30177">
    <property type="entry name" value="GLYCINE BETAINE/L-PROLINE TRANSPORT SYSTEM PERMEASE PROTEIN PROW"/>
    <property type="match status" value="1"/>
</dbReference>
<keyword evidence="2 8" id="KW-0813">Transport</keyword>
<dbReference type="GO" id="GO:0031460">
    <property type="term" value="P:glycine betaine transport"/>
    <property type="evidence" value="ECO:0007669"/>
    <property type="project" value="UniProtKB-ARBA"/>
</dbReference>
<evidence type="ECO:0000256" key="6">
    <source>
        <dbReference type="ARBA" id="ARBA00035642"/>
    </source>
</evidence>
<keyword evidence="4 8" id="KW-1133">Transmembrane helix</keyword>
<organism evidence="11 12">
    <name type="scientific">Chryseolinea serpens</name>
    <dbReference type="NCBI Taxonomy" id="947013"/>
    <lineage>
        <taxon>Bacteria</taxon>
        <taxon>Pseudomonadati</taxon>
        <taxon>Bacteroidota</taxon>
        <taxon>Cytophagia</taxon>
        <taxon>Cytophagales</taxon>
        <taxon>Fulvivirgaceae</taxon>
        <taxon>Chryseolinea</taxon>
    </lineage>
</organism>
<keyword evidence="5 8" id="KW-0472">Membrane</keyword>
<comment type="similarity">
    <text evidence="7">In the N-terminal section; belongs to the binding-protein-dependent transport system permease family.</text>
</comment>
<comment type="subcellular location">
    <subcellularLocation>
        <location evidence="1 8">Cell membrane</location>
        <topology evidence="1 8">Multi-pass membrane protein</topology>
    </subcellularLocation>
</comment>
<dbReference type="CDD" id="cd06261">
    <property type="entry name" value="TM_PBP2"/>
    <property type="match status" value="1"/>
</dbReference>
<feature type="transmembrane region" description="Helical" evidence="8">
    <location>
        <begin position="455"/>
        <end position="477"/>
    </location>
</feature>
<evidence type="ECO:0000256" key="5">
    <source>
        <dbReference type="ARBA" id="ARBA00023136"/>
    </source>
</evidence>
<feature type="signal peptide" evidence="9">
    <location>
        <begin position="1"/>
        <end position="18"/>
    </location>
</feature>
<dbReference type="InterPro" id="IPR051204">
    <property type="entry name" value="ABC_transp_perm/SBD"/>
</dbReference>
<dbReference type="OrthoDB" id="9801163at2"/>
<evidence type="ECO:0000256" key="9">
    <source>
        <dbReference type="SAM" id="SignalP"/>
    </source>
</evidence>
<dbReference type="GO" id="GO:0022857">
    <property type="term" value="F:transmembrane transporter activity"/>
    <property type="evidence" value="ECO:0007669"/>
    <property type="project" value="InterPro"/>
</dbReference>
<evidence type="ECO:0000313" key="12">
    <source>
        <dbReference type="Proteomes" id="UP000184212"/>
    </source>
</evidence>
<dbReference type="Gene3D" id="3.40.190.10">
    <property type="entry name" value="Periplasmic binding protein-like II"/>
    <property type="match status" value="1"/>
</dbReference>
<proteinExistence type="inferred from homology"/>
<feature type="transmembrane region" description="Helical" evidence="8">
    <location>
        <begin position="356"/>
        <end position="373"/>
    </location>
</feature>
<dbReference type="Pfam" id="PF00528">
    <property type="entry name" value="BPD_transp_1"/>
    <property type="match status" value="1"/>
</dbReference>
<dbReference type="EMBL" id="FQWQ01000006">
    <property type="protein sequence ID" value="SHH97468.1"/>
    <property type="molecule type" value="Genomic_DNA"/>
</dbReference>
<evidence type="ECO:0000259" key="10">
    <source>
        <dbReference type="PROSITE" id="PS50928"/>
    </source>
</evidence>
<reference evidence="11 12" key="1">
    <citation type="submission" date="2016-11" db="EMBL/GenBank/DDBJ databases">
        <authorList>
            <person name="Jaros S."/>
            <person name="Januszkiewicz K."/>
            <person name="Wedrychowicz H."/>
        </authorList>
    </citation>
    <scope>NUCLEOTIDE SEQUENCE [LARGE SCALE GENOMIC DNA]</scope>
    <source>
        <strain evidence="11 12">DSM 24574</strain>
    </source>
</reference>
<evidence type="ECO:0000256" key="3">
    <source>
        <dbReference type="ARBA" id="ARBA00022692"/>
    </source>
</evidence>
<dbReference type="GO" id="GO:0043190">
    <property type="term" value="C:ATP-binding cassette (ABC) transporter complex"/>
    <property type="evidence" value="ECO:0007669"/>
    <property type="project" value="InterPro"/>
</dbReference>
<keyword evidence="12" id="KW-1185">Reference proteome</keyword>
<dbReference type="InterPro" id="IPR007210">
    <property type="entry name" value="ABC_Gly_betaine_transp_sub-bd"/>
</dbReference>
<dbReference type="PROSITE" id="PS50928">
    <property type="entry name" value="ABC_TM1"/>
    <property type="match status" value="1"/>
</dbReference>
<keyword evidence="9" id="KW-0732">Signal</keyword>
<comment type="similarity">
    <text evidence="8">Belongs to the binding-protein-dependent transport system permease family.</text>
</comment>
<accession>A0A1M5XD30</accession>
<evidence type="ECO:0000256" key="4">
    <source>
        <dbReference type="ARBA" id="ARBA00022989"/>
    </source>
</evidence>
<feature type="chain" id="PRO_5009914929" evidence="9">
    <location>
        <begin position="19"/>
        <end position="487"/>
    </location>
</feature>
<dbReference type="SUPFAM" id="SSF53850">
    <property type="entry name" value="Periplasmic binding protein-like II"/>
    <property type="match status" value="1"/>
</dbReference>
<gene>
    <name evidence="11" type="ORF">SAMN04488109_6389</name>
</gene>
<dbReference type="Proteomes" id="UP000184212">
    <property type="component" value="Unassembled WGS sequence"/>
</dbReference>
<evidence type="ECO:0000256" key="2">
    <source>
        <dbReference type="ARBA" id="ARBA00022448"/>
    </source>
</evidence>
<feature type="transmembrane region" description="Helical" evidence="8">
    <location>
        <begin position="301"/>
        <end position="322"/>
    </location>
</feature>
<sequence length="487" mass="53049">MKKLLVILLAISSVAATAQKITVGAKHFNEGYILSEIIAQLLEENGFTVDRKYNLGGTMVCFKALKQGEIDVYPEYTGTISFEILSSGKNLSVEEIRAQLQDMGLAVAPPYGFNNTYALVMTEALSKEKNIHNISELAQHPQLSIGVSYEFLKRQDGWDNLSKAYALPQAAVGLEHGLAYSALTENKIQITDAYSTDGEIIQNHLTVLEDNQKFFPDYLATSFYRPSIGEKAESILKKLTGQISEREMQAMNAAVLYEKKSFQQVASDFLREKGFVAGATTETSTSIVPDLLSKTGVHLKLTFLALLLAIGFAVPLGVVLYWHPKPARYVLYLVGLLQTIPSIALLAIFIPFTGIGQLPAVLALFLYGLLPILRNTYTGLQGIDPVLKKVAIGMGMNRAQRMRLLEFPLAIPFILSGVRTAAVISVGTATLAAFIGAGGLGEYIVTGLALNNSSLILRGAIPAAALAILIEIAFEILERIFRPAYLR</sequence>
<keyword evidence="3 8" id="KW-0812">Transmembrane</keyword>
<protein>
    <submittedName>
        <fullName evidence="11">Osmoprotectant transport system permease protein</fullName>
    </submittedName>
</protein>
<dbReference type="Pfam" id="PF04069">
    <property type="entry name" value="OpuAC"/>
    <property type="match status" value="1"/>
</dbReference>
<dbReference type="SUPFAM" id="SSF161098">
    <property type="entry name" value="MetI-like"/>
    <property type="match status" value="1"/>
</dbReference>
<dbReference type="Gene3D" id="1.10.3720.10">
    <property type="entry name" value="MetI-like"/>
    <property type="match status" value="1"/>
</dbReference>
<dbReference type="InterPro" id="IPR035906">
    <property type="entry name" value="MetI-like_sf"/>
</dbReference>
<comment type="similarity">
    <text evidence="6">In the C-terminal section; belongs to the OsmX family.</text>
</comment>
<name>A0A1M5XD30_9BACT</name>
<dbReference type="STRING" id="947013.SAMN04488109_6389"/>
<dbReference type="RefSeq" id="WP_073142698.1">
    <property type="nucleotide sequence ID" value="NZ_FQWQ01000006.1"/>
</dbReference>